<reference evidence="2" key="1">
    <citation type="submission" date="2021-12" db="EMBL/GenBank/DDBJ databases">
        <title>Comparative genomics, transcriptomics and evolutionary studies reveal genomic signatures of adaptation to plant cell wall in hemibiotrophic fungi.</title>
        <authorList>
            <consortium name="DOE Joint Genome Institute"/>
            <person name="Baroncelli R."/>
            <person name="Diaz J.F."/>
            <person name="Benocci T."/>
            <person name="Peng M."/>
            <person name="Battaglia E."/>
            <person name="Haridas S."/>
            <person name="Andreopoulos W."/>
            <person name="Labutti K."/>
            <person name="Pangilinan J."/>
            <person name="Floch G.L."/>
            <person name="Makela M.R."/>
            <person name="Henrissat B."/>
            <person name="Grigoriev I.V."/>
            <person name="Crouch J.A."/>
            <person name="De Vries R.P."/>
            <person name="Sukno S.A."/>
            <person name="Thon M.R."/>
        </authorList>
    </citation>
    <scope>NUCLEOTIDE SEQUENCE</scope>
    <source>
        <strain evidence="2">CBS 112980</strain>
    </source>
</reference>
<accession>A0AAD8U920</accession>
<dbReference type="Proteomes" id="UP001244207">
    <property type="component" value="Unassembled WGS sequence"/>
</dbReference>
<evidence type="ECO:0000256" key="1">
    <source>
        <dbReference type="SAM" id="MobiDB-lite"/>
    </source>
</evidence>
<dbReference type="AlphaFoldDB" id="A0AAD8U920"/>
<dbReference type="GeneID" id="85393702"/>
<name>A0AAD8U920_GLOAC</name>
<sequence>MRNPSTDKSLTAMATSTPSNTSDDWKKLKKLIFENDTYLEKLSQQDLFLLIIGNDLRDILAGEKNREFHLLLALGSKQESLSKRFSSTSKNDEDLISSLKGSLRNGDKIDEESFLLKIDGAGAALHLHLYSLLHPGTKEGYMSVPSNLFVSENSAVQESSFLSTHDVLKPVDNLQFVYSSSHGPPEIQTRESVDVFIAELPDGTCLDHIRTWTFKEGEDTVKEDDAA</sequence>
<organism evidence="2 3">
    <name type="scientific">Glomerella acutata</name>
    <name type="common">Colletotrichum acutatum</name>
    <dbReference type="NCBI Taxonomy" id="27357"/>
    <lineage>
        <taxon>Eukaryota</taxon>
        <taxon>Fungi</taxon>
        <taxon>Dikarya</taxon>
        <taxon>Ascomycota</taxon>
        <taxon>Pezizomycotina</taxon>
        <taxon>Sordariomycetes</taxon>
        <taxon>Hypocreomycetidae</taxon>
        <taxon>Glomerellales</taxon>
        <taxon>Glomerellaceae</taxon>
        <taxon>Colletotrichum</taxon>
        <taxon>Colletotrichum acutatum species complex</taxon>
    </lineage>
</organism>
<dbReference type="RefSeq" id="XP_060357247.1">
    <property type="nucleotide sequence ID" value="XM_060509803.1"/>
</dbReference>
<evidence type="ECO:0000313" key="3">
    <source>
        <dbReference type="Proteomes" id="UP001244207"/>
    </source>
</evidence>
<feature type="region of interest" description="Disordered" evidence="1">
    <location>
        <begin position="1"/>
        <end position="23"/>
    </location>
</feature>
<keyword evidence="3" id="KW-1185">Reference proteome</keyword>
<evidence type="ECO:0000313" key="2">
    <source>
        <dbReference type="EMBL" id="KAK1703230.1"/>
    </source>
</evidence>
<dbReference type="EMBL" id="JAHMHS010000288">
    <property type="protein sequence ID" value="KAK1703230.1"/>
    <property type="molecule type" value="Genomic_DNA"/>
</dbReference>
<comment type="caution">
    <text evidence="2">The sequence shown here is derived from an EMBL/GenBank/DDBJ whole genome shotgun (WGS) entry which is preliminary data.</text>
</comment>
<protein>
    <submittedName>
        <fullName evidence="2">Uncharacterized protein</fullName>
    </submittedName>
</protein>
<proteinExistence type="predicted"/>
<feature type="compositionally biased region" description="Polar residues" evidence="1">
    <location>
        <begin position="1"/>
        <end position="22"/>
    </location>
</feature>
<gene>
    <name evidence="2" type="ORF">BDZ83DRAFT_644993</name>
</gene>